<dbReference type="InterPro" id="IPR006199">
    <property type="entry name" value="LexA_DNA-bd_dom"/>
</dbReference>
<proteinExistence type="inferred from homology"/>
<keyword evidence="7 12" id="KW-0805">Transcription regulation</keyword>
<evidence type="ECO:0000313" key="16">
    <source>
        <dbReference type="EMBL" id="BDR55685.1"/>
    </source>
</evidence>
<dbReference type="InterPro" id="IPR006197">
    <property type="entry name" value="Peptidase_S24_LexA"/>
</dbReference>
<dbReference type="InterPro" id="IPR050077">
    <property type="entry name" value="LexA_repressor"/>
</dbReference>
<comment type="subunit">
    <text evidence="12">Homodimer.</text>
</comment>
<keyword evidence="17" id="KW-1185">Reference proteome</keyword>
<feature type="DNA-binding region" description="H-T-H motif" evidence="12">
    <location>
        <begin position="30"/>
        <end position="50"/>
    </location>
</feature>
<evidence type="ECO:0000256" key="5">
    <source>
        <dbReference type="ARBA" id="ARBA00022801"/>
    </source>
</evidence>
<dbReference type="InterPro" id="IPR015927">
    <property type="entry name" value="Peptidase_S24_S26A/B/C"/>
</dbReference>
<evidence type="ECO:0000256" key="4">
    <source>
        <dbReference type="ARBA" id="ARBA00022763"/>
    </source>
</evidence>
<dbReference type="Pfam" id="PF01726">
    <property type="entry name" value="LexA_DNA_bind"/>
    <property type="match status" value="1"/>
</dbReference>
<dbReference type="Gene3D" id="1.10.10.10">
    <property type="entry name" value="Winged helix-like DNA-binding domain superfamily/Winged helix DNA-binding domain"/>
    <property type="match status" value="1"/>
</dbReference>
<accession>A0AAU9D085</accession>
<dbReference type="Pfam" id="PF00717">
    <property type="entry name" value="Peptidase_S24"/>
    <property type="match status" value="1"/>
</dbReference>
<dbReference type="AlphaFoldDB" id="A0AAU9D085"/>
<dbReference type="FunFam" id="2.10.109.10:FF:000001">
    <property type="entry name" value="LexA repressor"/>
    <property type="match status" value="1"/>
</dbReference>
<keyword evidence="10 12" id="KW-0234">DNA repair</keyword>
<keyword evidence="6 12" id="KW-0068">Autocatalytic cleavage</keyword>
<feature type="site" description="Cleavage; by autolysis" evidence="12">
    <location>
        <begin position="96"/>
        <end position="97"/>
    </location>
</feature>
<keyword evidence="9 12" id="KW-0804">Transcription</keyword>
<feature type="domain" description="LexA repressor DNA-binding" evidence="15">
    <location>
        <begin position="8"/>
        <end position="67"/>
    </location>
</feature>
<dbReference type="SUPFAM" id="SSF51306">
    <property type="entry name" value="LexA/Signal peptidase"/>
    <property type="match status" value="1"/>
</dbReference>
<evidence type="ECO:0000256" key="10">
    <source>
        <dbReference type="ARBA" id="ARBA00023204"/>
    </source>
</evidence>
<evidence type="ECO:0000259" key="14">
    <source>
        <dbReference type="Pfam" id="PF00717"/>
    </source>
</evidence>
<evidence type="ECO:0000256" key="11">
    <source>
        <dbReference type="ARBA" id="ARBA00023236"/>
    </source>
</evidence>
<evidence type="ECO:0000256" key="3">
    <source>
        <dbReference type="ARBA" id="ARBA00022705"/>
    </source>
</evidence>
<dbReference type="GO" id="GO:0045892">
    <property type="term" value="P:negative regulation of DNA-templated transcription"/>
    <property type="evidence" value="ECO:0007669"/>
    <property type="project" value="UniProtKB-UniRule"/>
</dbReference>
<gene>
    <name evidence="12 16" type="primary">lexA</name>
    <name evidence="16" type="ORF">KIMC2_02470</name>
</gene>
<keyword evidence="8 12" id="KW-0238">DNA-binding</keyword>
<dbReference type="HAMAP" id="MF_00015">
    <property type="entry name" value="LexA"/>
    <property type="match status" value="1"/>
</dbReference>
<dbReference type="PANTHER" id="PTHR33516:SF2">
    <property type="entry name" value="LEXA REPRESSOR-RELATED"/>
    <property type="match status" value="1"/>
</dbReference>
<dbReference type="GO" id="GO:0009432">
    <property type="term" value="P:SOS response"/>
    <property type="evidence" value="ECO:0007669"/>
    <property type="project" value="UniProtKB-UniRule"/>
</dbReference>
<evidence type="ECO:0000256" key="6">
    <source>
        <dbReference type="ARBA" id="ARBA00022813"/>
    </source>
</evidence>
<evidence type="ECO:0000256" key="8">
    <source>
        <dbReference type="ARBA" id="ARBA00023125"/>
    </source>
</evidence>
<evidence type="ECO:0000256" key="9">
    <source>
        <dbReference type="ARBA" id="ARBA00023163"/>
    </source>
</evidence>
<dbReference type="InterPro" id="IPR036286">
    <property type="entry name" value="LexA/Signal_pep-like_sf"/>
</dbReference>
<dbReference type="CDD" id="cd06529">
    <property type="entry name" value="S24_LexA-like"/>
    <property type="match status" value="1"/>
</dbReference>
<comment type="similarity">
    <text evidence="1 12 13">Belongs to the peptidase S24 family.</text>
</comment>
<reference evidence="16 17" key="1">
    <citation type="journal article" date="2023" name="Microbiol. Spectr.">
        <title>Symbiosis of Carpenter Bees with Uncharacterized Lactic Acid Bacteria Showing NAD Auxotrophy.</title>
        <authorList>
            <person name="Kawasaki S."/>
            <person name="Ozawa K."/>
            <person name="Mori T."/>
            <person name="Yamamoto A."/>
            <person name="Ito M."/>
            <person name="Ohkuma M."/>
            <person name="Sakamoto M."/>
            <person name="Matsutani M."/>
        </authorList>
    </citation>
    <scope>NUCLEOTIDE SEQUENCE [LARGE SCALE GENOMIC DNA]</scope>
    <source>
        <strain evidence="16 17">KimC2</strain>
    </source>
</reference>
<dbReference type="Gene3D" id="2.10.109.10">
    <property type="entry name" value="Umud Fragment, subunit A"/>
    <property type="match status" value="1"/>
</dbReference>
<keyword evidence="11 12" id="KW-0742">SOS response</keyword>
<keyword evidence="5 12" id="KW-0378">Hydrolase</keyword>
<organism evidence="16 17">
    <name type="scientific">Xylocopilactobacillus apis</name>
    <dbReference type="NCBI Taxonomy" id="2932183"/>
    <lineage>
        <taxon>Bacteria</taxon>
        <taxon>Bacillati</taxon>
        <taxon>Bacillota</taxon>
        <taxon>Bacilli</taxon>
        <taxon>Lactobacillales</taxon>
        <taxon>Lactobacillaceae</taxon>
        <taxon>Xylocopilactobacillus</taxon>
    </lineage>
</organism>
<dbReference type="InterPro" id="IPR039418">
    <property type="entry name" value="LexA-like"/>
</dbReference>
<dbReference type="KEGG" id="xak:KIMC2_02470"/>
<evidence type="ECO:0000256" key="1">
    <source>
        <dbReference type="ARBA" id="ARBA00007484"/>
    </source>
</evidence>
<sequence length="211" mass="23748">MGQRFNDDRRQEILKKINNYINDNNFPPSIREISKMMNVVSSSTAATYVNRLIKDGYLKKQGNRSRALEITPKGLEMIGESSVDNNLIPVIGTVAAGQPITAEEDIEGYFPLPEDISYPSDELFMLKIQGNSMIGIGINDGDEIIVHRQNSANNGQIVVAMTEDNEATVKRFYQEDDHIRLHPENESMEDLIYPTVTILGVVISLYRPVLF</sequence>
<feature type="active site" description="For autocatalytic cleavage activity" evidence="12">
    <location>
        <position position="132"/>
    </location>
</feature>
<evidence type="ECO:0000256" key="13">
    <source>
        <dbReference type="RuleBase" id="RU003991"/>
    </source>
</evidence>
<evidence type="ECO:0000256" key="12">
    <source>
        <dbReference type="HAMAP-Rule" id="MF_00015"/>
    </source>
</evidence>
<dbReference type="GO" id="GO:0006281">
    <property type="term" value="P:DNA repair"/>
    <property type="evidence" value="ECO:0007669"/>
    <property type="project" value="UniProtKB-UniRule"/>
</dbReference>
<dbReference type="PRINTS" id="PR00726">
    <property type="entry name" value="LEXASERPTASE"/>
</dbReference>
<keyword evidence="3 12" id="KW-0235">DNA replication</keyword>
<dbReference type="EMBL" id="AP026801">
    <property type="protein sequence ID" value="BDR55685.1"/>
    <property type="molecule type" value="Genomic_DNA"/>
</dbReference>
<dbReference type="Proteomes" id="UP001321804">
    <property type="component" value="Chromosome"/>
</dbReference>
<keyword evidence="4 12" id="KW-0227">DNA damage</keyword>
<evidence type="ECO:0000313" key="17">
    <source>
        <dbReference type="Proteomes" id="UP001321804"/>
    </source>
</evidence>
<dbReference type="PANTHER" id="PTHR33516">
    <property type="entry name" value="LEXA REPRESSOR"/>
    <property type="match status" value="1"/>
</dbReference>
<feature type="active site" description="For autocatalytic cleavage activity" evidence="12">
    <location>
        <position position="170"/>
    </location>
</feature>
<dbReference type="InterPro" id="IPR036388">
    <property type="entry name" value="WH-like_DNA-bd_sf"/>
</dbReference>
<dbReference type="SUPFAM" id="SSF46785">
    <property type="entry name" value="Winged helix' DNA-binding domain"/>
    <property type="match status" value="1"/>
</dbReference>
<dbReference type="RefSeq" id="WP_317697191.1">
    <property type="nucleotide sequence ID" value="NZ_AP026801.1"/>
</dbReference>
<dbReference type="InterPro" id="IPR036390">
    <property type="entry name" value="WH_DNA-bd_sf"/>
</dbReference>
<feature type="domain" description="Peptidase S24/S26A/S26B/S26C" evidence="14">
    <location>
        <begin position="89"/>
        <end position="203"/>
    </location>
</feature>
<evidence type="ECO:0000259" key="15">
    <source>
        <dbReference type="Pfam" id="PF01726"/>
    </source>
</evidence>
<dbReference type="GO" id="GO:0003677">
    <property type="term" value="F:DNA binding"/>
    <property type="evidence" value="ECO:0007669"/>
    <property type="project" value="UniProtKB-UniRule"/>
</dbReference>
<dbReference type="GO" id="GO:0006508">
    <property type="term" value="P:proteolysis"/>
    <property type="evidence" value="ECO:0007669"/>
    <property type="project" value="InterPro"/>
</dbReference>
<comment type="function">
    <text evidence="12">Represses a number of genes involved in the response to DNA damage (SOS response), including recA and lexA. In the presence of single-stranded DNA, RecA interacts with LexA causing an autocatalytic cleavage which disrupts the DNA-binding part of LexA, leading to derepression of the SOS regulon and eventually DNA repair.</text>
</comment>
<protein>
    <recommendedName>
        <fullName evidence="12">LexA repressor</fullName>
        <ecNumber evidence="12">3.4.21.88</ecNumber>
    </recommendedName>
</protein>
<name>A0AAU9D085_9LACO</name>
<evidence type="ECO:0000256" key="7">
    <source>
        <dbReference type="ARBA" id="ARBA00023015"/>
    </source>
</evidence>
<comment type="catalytic activity">
    <reaction evidence="12">
        <text>Hydrolysis of Ala-|-Gly bond in repressor LexA.</text>
        <dbReference type="EC" id="3.4.21.88"/>
    </reaction>
</comment>
<dbReference type="NCBIfam" id="TIGR00498">
    <property type="entry name" value="lexA"/>
    <property type="match status" value="1"/>
</dbReference>
<keyword evidence="2 12" id="KW-0678">Repressor</keyword>
<dbReference type="EC" id="3.4.21.88" evidence="12"/>
<evidence type="ECO:0000256" key="2">
    <source>
        <dbReference type="ARBA" id="ARBA00022491"/>
    </source>
</evidence>
<dbReference type="InterPro" id="IPR006200">
    <property type="entry name" value="LexA"/>
</dbReference>
<dbReference type="GO" id="GO:0006260">
    <property type="term" value="P:DNA replication"/>
    <property type="evidence" value="ECO:0007669"/>
    <property type="project" value="UniProtKB-UniRule"/>
</dbReference>
<dbReference type="GO" id="GO:0004252">
    <property type="term" value="F:serine-type endopeptidase activity"/>
    <property type="evidence" value="ECO:0007669"/>
    <property type="project" value="UniProtKB-UniRule"/>
</dbReference>